<dbReference type="GO" id="GO:0005829">
    <property type="term" value="C:cytosol"/>
    <property type="evidence" value="ECO:0007669"/>
    <property type="project" value="TreeGrafter"/>
</dbReference>
<dbReference type="AlphaFoldDB" id="A0AAU7KD15"/>
<dbReference type="PROSITE" id="PS51273">
    <property type="entry name" value="GATASE_TYPE_1"/>
    <property type="match status" value="1"/>
</dbReference>
<keyword evidence="6" id="KW-0378">Hydrolase</keyword>
<organism evidence="6">
    <name type="scientific">Halomonas sp. RT37</name>
    <dbReference type="NCBI Taxonomy" id="2950872"/>
    <lineage>
        <taxon>Bacteria</taxon>
        <taxon>Pseudomonadati</taxon>
        <taxon>Pseudomonadota</taxon>
        <taxon>Gammaproteobacteria</taxon>
        <taxon>Oceanospirillales</taxon>
        <taxon>Halomonadaceae</taxon>
        <taxon>Halomonas</taxon>
    </lineage>
</organism>
<comment type="pathway">
    <text evidence="4">Amine and polyamine degradation; putrescine degradation; 4-aminobutanoate from putrescine: step 4/4.</text>
</comment>
<dbReference type="EC" id="3.5.1.94" evidence="5"/>
<dbReference type="FunFam" id="3.40.50.880:FF:000030">
    <property type="entry name" value="Gamma-glutamyl-gamma-aminobutyrate hydrolase PuuD"/>
    <property type="match status" value="1"/>
</dbReference>
<protein>
    <recommendedName>
        <fullName evidence="5">gamma-glutamyl-gamma-aminobutyrate hydrolase</fullName>
        <ecNumber evidence="5">3.5.1.94</ecNumber>
    </recommendedName>
</protein>
<comment type="function">
    <text evidence="3">Involved in the breakdown of putrescine via hydrolysis of the gamma-glutamyl linkage of gamma-glutamyl-gamma-aminobutyrate.</text>
</comment>
<reference evidence="6" key="1">
    <citation type="submission" date="2022-06" db="EMBL/GenBank/DDBJ databases">
        <title>A novel DMS-producing enzyme.</title>
        <authorList>
            <person name="Zhang Y."/>
        </authorList>
    </citation>
    <scope>NUCLEOTIDE SEQUENCE</scope>
    <source>
        <strain evidence="6">RT37</strain>
    </source>
</reference>
<evidence type="ECO:0000256" key="3">
    <source>
        <dbReference type="ARBA" id="ARBA00055068"/>
    </source>
</evidence>
<dbReference type="EMBL" id="CP098827">
    <property type="protein sequence ID" value="XBO69546.1"/>
    <property type="molecule type" value="Genomic_DNA"/>
</dbReference>
<name>A0AAU7KD15_9GAMM</name>
<sequence>MNIRPLVGVIACRREVEGHPAHMVTDKYLRALRDYGLEPIMLPVWQGQGQEDARALLARLDGLVLTGSYTNVLPERYGAEREPENTRDDVDRDAAAMSWVPLALEQQLPLLGICRGFQELNVAFGGSLHQAVQRVPGRLDHREPEGEKAEQYAPVHGLEIQPGGRLAALYPEASARVNSLHQQGVDRLGEGLRVEALAPDGLVEAISVADAPGFTLAVQWHPEWEPQSHPLYDAIFKGFAAACATQ</sequence>
<dbReference type="Pfam" id="PF07722">
    <property type="entry name" value="Peptidase_C26"/>
    <property type="match status" value="1"/>
</dbReference>
<evidence type="ECO:0000256" key="5">
    <source>
        <dbReference type="ARBA" id="ARBA00066788"/>
    </source>
</evidence>
<dbReference type="GO" id="GO:0033969">
    <property type="term" value="F:gamma-glutamyl-gamma-aminobutyrate hydrolase activity"/>
    <property type="evidence" value="ECO:0007669"/>
    <property type="project" value="UniProtKB-EC"/>
</dbReference>
<dbReference type="InterPro" id="IPR011697">
    <property type="entry name" value="Peptidase_C26"/>
</dbReference>
<dbReference type="SUPFAM" id="SSF52317">
    <property type="entry name" value="Class I glutamine amidotransferase-like"/>
    <property type="match status" value="1"/>
</dbReference>
<proteinExistence type="inferred from homology"/>
<dbReference type="GO" id="GO:0006598">
    <property type="term" value="P:polyamine catabolic process"/>
    <property type="evidence" value="ECO:0007669"/>
    <property type="project" value="TreeGrafter"/>
</dbReference>
<dbReference type="InterPro" id="IPR044668">
    <property type="entry name" value="PuuD-like"/>
</dbReference>
<dbReference type="PANTHER" id="PTHR43235">
    <property type="entry name" value="GLUTAMINE AMIDOTRANSFERASE PB2B2.05-RELATED"/>
    <property type="match status" value="1"/>
</dbReference>
<comment type="similarity">
    <text evidence="1">Belongs to the peptidase C26 family.</text>
</comment>
<dbReference type="PANTHER" id="PTHR43235:SF1">
    <property type="entry name" value="GLUTAMINE AMIDOTRANSFERASE PB2B2.05-RELATED"/>
    <property type="match status" value="1"/>
</dbReference>
<evidence type="ECO:0000256" key="4">
    <source>
        <dbReference type="ARBA" id="ARBA00060634"/>
    </source>
</evidence>
<dbReference type="Gene3D" id="3.40.50.880">
    <property type="match status" value="1"/>
</dbReference>
<dbReference type="CDD" id="cd01745">
    <property type="entry name" value="GATase1_2"/>
    <property type="match status" value="1"/>
</dbReference>
<dbReference type="InterPro" id="IPR029062">
    <property type="entry name" value="Class_I_gatase-like"/>
</dbReference>
<comment type="catalytic activity">
    <reaction evidence="2">
        <text>4-(gamma-L-glutamylamino)butanoate + H2O = 4-aminobutanoate + L-glutamate</text>
        <dbReference type="Rhea" id="RHEA:19737"/>
        <dbReference type="ChEBI" id="CHEBI:15377"/>
        <dbReference type="ChEBI" id="CHEBI:29985"/>
        <dbReference type="ChEBI" id="CHEBI:58800"/>
        <dbReference type="ChEBI" id="CHEBI:59888"/>
        <dbReference type="EC" id="3.5.1.94"/>
    </reaction>
</comment>
<evidence type="ECO:0000256" key="2">
    <source>
        <dbReference type="ARBA" id="ARBA00052718"/>
    </source>
</evidence>
<gene>
    <name evidence="6" type="ORF">NFG58_13010</name>
</gene>
<evidence type="ECO:0000256" key="1">
    <source>
        <dbReference type="ARBA" id="ARBA00011083"/>
    </source>
</evidence>
<dbReference type="RefSeq" id="WP_348826678.1">
    <property type="nucleotide sequence ID" value="NZ_CP098827.1"/>
</dbReference>
<accession>A0AAU7KD15</accession>
<evidence type="ECO:0000313" key="6">
    <source>
        <dbReference type="EMBL" id="XBO69546.1"/>
    </source>
</evidence>